<name>T0I0H2_9SPHN</name>
<protein>
    <submittedName>
        <fullName evidence="2">Uncharacterized protein</fullName>
    </submittedName>
</protein>
<evidence type="ECO:0000256" key="1">
    <source>
        <dbReference type="SAM" id="Phobius"/>
    </source>
</evidence>
<accession>T0I0H2</accession>
<comment type="caution">
    <text evidence="2">The sequence shown here is derived from an EMBL/GenBank/DDBJ whole genome shotgun (WGS) entry which is preliminary data.</text>
</comment>
<evidence type="ECO:0000313" key="3">
    <source>
        <dbReference type="Proteomes" id="UP000015524"/>
    </source>
</evidence>
<keyword evidence="1" id="KW-0812">Transmembrane</keyword>
<gene>
    <name evidence="2" type="ORF">L485_06865</name>
</gene>
<keyword evidence="1" id="KW-0472">Membrane</keyword>
<keyword evidence="1" id="KW-1133">Transmembrane helix</keyword>
<feature type="transmembrane region" description="Helical" evidence="1">
    <location>
        <begin position="25"/>
        <end position="56"/>
    </location>
</feature>
<reference evidence="2 3" key="1">
    <citation type="journal article" date="2013" name="Genome Announc.">
        <title>Draft Genome Sequence of a Hexachlorocyclohexane-Degrading Bacterium, Sphingobium baderi Strain LL03T.</title>
        <authorList>
            <person name="Kaur J."/>
            <person name="Verma H."/>
            <person name="Tripathi C."/>
            <person name="Khurana J.P."/>
            <person name="Lal R."/>
        </authorList>
    </citation>
    <scope>NUCLEOTIDE SEQUENCE [LARGE SCALE GENOMIC DNA]</scope>
    <source>
        <strain evidence="2 3">LL03</strain>
    </source>
</reference>
<organism evidence="2 3">
    <name type="scientific">Sphingobium baderi LL03</name>
    <dbReference type="NCBI Taxonomy" id="1114964"/>
    <lineage>
        <taxon>Bacteria</taxon>
        <taxon>Pseudomonadati</taxon>
        <taxon>Pseudomonadota</taxon>
        <taxon>Alphaproteobacteria</taxon>
        <taxon>Sphingomonadales</taxon>
        <taxon>Sphingomonadaceae</taxon>
        <taxon>Sphingobium</taxon>
    </lineage>
</organism>
<dbReference type="EMBL" id="ATIB01000043">
    <property type="protein sequence ID" value="EQB03244.1"/>
    <property type="molecule type" value="Genomic_DNA"/>
</dbReference>
<proteinExistence type="predicted"/>
<dbReference type="Proteomes" id="UP000015524">
    <property type="component" value="Unassembled WGS sequence"/>
</dbReference>
<dbReference type="PATRIC" id="fig|1114964.3.peg.1334"/>
<keyword evidence="3" id="KW-1185">Reference proteome</keyword>
<dbReference type="AlphaFoldDB" id="T0I0H2"/>
<sequence>MSALTLLFAGLRILATFIAHLTLLVFLLLLAAALLIAPLLLLFVLIVLIGHVTLLAPACGAER</sequence>
<evidence type="ECO:0000313" key="2">
    <source>
        <dbReference type="EMBL" id="EQB03244.1"/>
    </source>
</evidence>